<gene>
    <name evidence="1" type="ORF">ACEN34_00345</name>
</gene>
<comment type="caution">
    <text evidence="1">The sequence shown here is derived from an EMBL/GenBank/DDBJ whole genome shotgun (WGS) entry which is preliminary data.</text>
</comment>
<dbReference type="InterPro" id="IPR024623">
    <property type="entry name" value="YtxH"/>
</dbReference>
<evidence type="ECO:0000313" key="2">
    <source>
        <dbReference type="Proteomes" id="UP001625389"/>
    </source>
</evidence>
<sequence>MKFSTGLLVGATVGSLYALFTAKRSGRDTQQQIKQYVDGVTDGALAVNDSLAKLRQAAQVLAKEGSGNAAATVEELQQLFADFNFQTESRIKRAKDAGEQLQQDLGTVLPNEPKN</sequence>
<dbReference type="Pfam" id="PF12732">
    <property type="entry name" value="YtxH"/>
    <property type="match status" value="1"/>
</dbReference>
<accession>A0ABW8UB78</accession>
<keyword evidence="2" id="KW-1185">Reference proteome</keyword>
<name>A0ABW8UB78_9LACO</name>
<dbReference type="RefSeq" id="WP_125548644.1">
    <property type="nucleotide sequence ID" value="NZ_JBGQPK010000001.1"/>
</dbReference>
<reference evidence="1 2" key="1">
    <citation type="submission" date="2024-08" db="EMBL/GenBank/DDBJ databases">
        <authorList>
            <person name="Arias E."/>
        </authorList>
    </citation>
    <scope>NUCLEOTIDE SEQUENCE [LARGE SCALE GENOMIC DNA]</scope>
    <source>
        <strain evidence="1 2">FAM 25317</strain>
    </source>
</reference>
<protein>
    <submittedName>
        <fullName evidence="1">YtxH domain-containing protein</fullName>
    </submittedName>
</protein>
<dbReference type="EMBL" id="JBGQPK010000001">
    <property type="protein sequence ID" value="MFL2028070.1"/>
    <property type="molecule type" value="Genomic_DNA"/>
</dbReference>
<dbReference type="Proteomes" id="UP001625389">
    <property type="component" value="Unassembled WGS sequence"/>
</dbReference>
<evidence type="ECO:0000313" key="1">
    <source>
        <dbReference type="EMBL" id="MFL2028070.1"/>
    </source>
</evidence>
<organism evidence="1 2">
    <name type="scientific">Loigolactobacillus zhaoyuanensis</name>
    <dbReference type="NCBI Taxonomy" id="2486017"/>
    <lineage>
        <taxon>Bacteria</taxon>
        <taxon>Bacillati</taxon>
        <taxon>Bacillota</taxon>
        <taxon>Bacilli</taxon>
        <taxon>Lactobacillales</taxon>
        <taxon>Lactobacillaceae</taxon>
        <taxon>Loigolactobacillus</taxon>
    </lineage>
</organism>
<proteinExistence type="predicted"/>